<feature type="region of interest" description="Disordered" evidence="1">
    <location>
        <begin position="1"/>
        <end position="23"/>
    </location>
</feature>
<keyword evidence="2" id="KW-0812">Transmembrane</keyword>
<evidence type="ECO:0000256" key="2">
    <source>
        <dbReference type="SAM" id="Phobius"/>
    </source>
</evidence>
<gene>
    <name evidence="3" type="ORF">OVN18_00140</name>
</gene>
<sequence length="345" mass="35615">MTPDAAAGAARPQRPLVLDADGGTALPLDAEPLGERRPPRIPLRLLVAALVAVLLLTGSAFGTRAAADVDPSAFAIFDEPASADDEQAMEDLVGIGAPMIGEPRVLSSTGSVTVVAVRAPEGTGARLAANGGYPPSGGPVIPDPLQRGDDVTAGDVPESAEVCLWVLSLQAGPNGRCASEEAFVERGLAVSAITETLESIALWTPQGAAVVEALPHGPITLDEVRALGIPAIEMLESLPPDESAVITRSSEGRDSFGEQILAMREIERSEGWRMSAGIFRPEPEGGLAACVRLAPEERYGEYVFSCTSIAEFVDLGAGGGIGVFGENVTWIWAPDGTASISLDGS</sequence>
<organism evidence="3 4">
    <name type="scientific">Microcella daejeonensis</name>
    <dbReference type="NCBI Taxonomy" id="2994971"/>
    <lineage>
        <taxon>Bacteria</taxon>
        <taxon>Bacillati</taxon>
        <taxon>Actinomycetota</taxon>
        <taxon>Actinomycetes</taxon>
        <taxon>Micrococcales</taxon>
        <taxon>Microbacteriaceae</taxon>
        <taxon>Microcella</taxon>
    </lineage>
</organism>
<protein>
    <submittedName>
        <fullName evidence="3">Uncharacterized protein</fullName>
    </submittedName>
</protein>
<name>A0A9E8ML12_9MICO</name>
<dbReference type="EMBL" id="CP113089">
    <property type="protein sequence ID" value="WAB81477.1"/>
    <property type="molecule type" value="Genomic_DNA"/>
</dbReference>
<dbReference type="RefSeq" id="WP_267781230.1">
    <property type="nucleotide sequence ID" value="NZ_CP113089.1"/>
</dbReference>
<keyword evidence="4" id="KW-1185">Reference proteome</keyword>
<proteinExistence type="predicted"/>
<feature type="transmembrane region" description="Helical" evidence="2">
    <location>
        <begin position="43"/>
        <end position="62"/>
    </location>
</feature>
<evidence type="ECO:0000256" key="1">
    <source>
        <dbReference type="SAM" id="MobiDB-lite"/>
    </source>
</evidence>
<keyword evidence="2" id="KW-0472">Membrane</keyword>
<dbReference type="KEGG" id="mdb:OVN18_00140"/>
<dbReference type="Proteomes" id="UP001164706">
    <property type="component" value="Chromosome"/>
</dbReference>
<accession>A0A9E8ML12</accession>
<reference evidence="3" key="1">
    <citation type="submission" date="2022-11" db="EMBL/GenBank/DDBJ databases">
        <title>Description of Microcella daejonensis nov. sp, isolated from riverside soil.</title>
        <authorList>
            <person name="Molina K.M."/>
            <person name="Kim S.B."/>
        </authorList>
    </citation>
    <scope>NUCLEOTIDE SEQUENCE</scope>
    <source>
        <strain evidence="3">MMS21-STM12</strain>
    </source>
</reference>
<evidence type="ECO:0000313" key="4">
    <source>
        <dbReference type="Proteomes" id="UP001164706"/>
    </source>
</evidence>
<evidence type="ECO:0000313" key="3">
    <source>
        <dbReference type="EMBL" id="WAB81477.1"/>
    </source>
</evidence>
<keyword evidence="2" id="KW-1133">Transmembrane helix</keyword>
<dbReference type="AlphaFoldDB" id="A0A9E8ML12"/>